<proteinExistence type="predicted"/>
<feature type="compositionally biased region" description="Low complexity" evidence="6">
    <location>
        <begin position="13"/>
        <end position="22"/>
    </location>
</feature>
<feature type="compositionally biased region" description="Polar residues" evidence="6">
    <location>
        <begin position="216"/>
        <end position="229"/>
    </location>
</feature>
<evidence type="ECO:0000256" key="1">
    <source>
        <dbReference type="ARBA" id="ARBA00022723"/>
    </source>
</evidence>
<feature type="region of interest" description="Disordered" evidence="6">
    <location>
        <begin position="1"/>
        <end position="38"/>
    </location>
</feature>
<keyword evidence="3" id="KW-0862">Zinc</keyword>
<keyword evidence="1" id="KW-0479">Metal-binding</keyword>
<dbReference type="PROSITE" id="PS51999">
    <property type="entry name" value="ZF_GRF"/>
    <property type="match status" value="1"/>
</dbReference>
<keyword evidence="5" id="KW-0175">Coiled coil</keyword>
<evidence type="ECO:0000256" key="6">
    <source>
        <dbReference type="SAM" id="MobiDB-lite"/>
    </source>
</evidence>
<gene>
    <name evidence="8" type="ORF">QQX98_001938</name>
</gene>
<dbReference type="Pfam" id="PF06839">
    <property type="entry name" value="Zn_ribbon_GRF"/>
    <property type="match status" value="1"/>
</dbReference>
<dbReference type="EMBL" id="JAZAVJ010000019">
    <property type="protein sequence ID" value="KAK7421944.1"/>
    <property type="molecule type" value="Genomic_DNA"/>
</dbReference>
<organism evidence="8 9">
    <name type="scientific">Neonectria punicea</name>
    <dbReference type="NCBI Taxonomy" id="979145"/>
    <lineage>
        <taxon>Eukaryota</taxon>
        <taxon>Fungi</taxon>
        <taxon>Dikarya</taxon>
        <taxon>Ascomycota</taxon>
        <taxon>Pezizomycotina</taxon>
        <taxon>Sordariomycetes</taxon>
        <taxon>Hypocreomycetidae</taxon>
        <taxon>Hypocreales</taxon>
        <taxon>Nectriaceae</taxon>
        <taxon>Neonectria</taxon>
    </lineage>
</organism>
<evidence type="ECO:0000256" key="3">
    <source>
        <dbReference type="ARBA" id="ARBA00022833"/>
    </source>
</evidence>
<feature type="compositionally biased region" description="Low complexity" evidence="6">
    <location>
        <begin position="276"/>
        <end position="285"/>
    </location>
</feature>
<evidence type="ECO:0000256" key="5">
    <source>
        <dbReference type="SAM" id="Coils"/>
    </source>
</evidence>
<evidence type="ECO:0000256" key="2">
    <source>
        <dbReference type="ARBA" id="ARBA00022771"/>
    </source>
</evidence>
<name>A0ABR1HLD2_9HYPO</name>
<evidence type="ECO:0000313" key="9">
    <source>
        <dbReference type="Proteomes" id="UP001498476"/>
    </source>
</evidence>
<evidence type="ECO:0000256" key="4">
    <source>
        <dbReference type="PROSITE-ProRule" id="PRU01343"/>
    </source>
</evidence>
<feature type="compositionally biased region" description="Basic residues" evidence="6">
    <location>
        <begin position="1"/>
        <end position="12"/>
    </location>
</feature>
<sequence>MATKPPHRKYRPPRQQQQPETPRSGKKRPDKGLFSDGQWLCNCDPRKKLQLLETKKEGPNKGKLFYKCFDCNLFLWWDAARAREKSLTSPSTEAATAEPLPPKTPSLTQAPLTAYGYQVTPGTEVNAGAGAGAGDGLFTDSGSDSDDLGLGNNRTAAAAPPMDTPCPPSSKRKRDVFEDDSDPDEFSDLESDEERQLAEMTDQSARKLQQQQQQQSRYSTPLNSSSTDIVSGLPTPSVARTLFPGPGPGPETKRPKQVTFDDAAPPSTPAKLGRNSTTPATTPAPVHAPPSSPPNDGYDVTDEVMGLLRDQGLSPQVLRAVQSTLATVARRTRGIVLGRDSARASVKVRDEKIASLQERVAALENRDKMHRTQITTFKANLMKMYEDN</sequence>
<comment type="caution">
    <text evidence="8">The sequence shown here is derived from an EMBL/GenBank/DDBJ whole genome shotgun (WGS) entry which is preliminary data.</text>
</comment>
<feature type="domain" description="GRF-type" evidence="7">
    <location>
        <begin position="41"/>
        <end position="80"/>
    </location>
</feature>
<keyword evidence="9" id="KW-1185">Reference proteome</keyword>
<protein>
    <recommendedName>
        <fullName evidence="7">GRF-type domain-containing protein</fullName>
    </recommendedName>
</protein>
<feature type="region of interest" description="Disordered" evidence="6">
    <location>
        <begin position="121"/>
        <end position="297"/>
    </location>
</feature>
<accession>A0ABR1HLD2</accession>
<keyword evidence="2 4" id="KW-0863">Zinc-finger</keyword>
<dbReference type="InterPro" id="IPR010666">
    <property type="entry name" value="Znf_GRF"/>
</dbReference>
<reference evidence="8 9" key="1">
    <citation type="journal article" date="2025" name="Microbiol. Resour. Announc.">
        <title>Draft genome sequences for Neonectria magnoliae and Neonectria punicea, canker pathogens of Liriodendron tulipifera and Acer saccharum in West Virginia.</title>
        <authorList>
            <person name="Petronek H.M."/>
            <person name="Kasson M.T."/>
            <person name="Metheny A.M."/>
            <person name="Stauder C.M."/>
            <person name="Lovett B."/>
            <person name="Lynch S.C."/>
            <person name="Garnas J.R."/>
            <person name="Kasson L.R."/>
            <person name="Stajich J.E."/>
        </authorList>
    </citation>
    <scope>NUCLEOTIDE SEQUENCE [LARGE SCALE GENOMIC DNA]</scope>
    <source>
        <strain evidence="8 9">NRRL 64653</strain>
    </source>
</reference>
<dbReference type="Proteomes" id="UP001498476">
    <property type="component" value="Unassembled WGS sequence"/>
</dbReference>
<feature type="region of interest" description="Disordered" evidence="6">
    <location>
        <begin position="85"/>
        <end position="109"/>
    </location>
</feature>
<evidence type="ECO:0000313" key="8">
    <source>
        <dbReference type="EMBL" id="KAK7421944.1"/>
    </source>
</evidence>
<feature type="compositionally biased region" description="Acidic residues" evidence="6">
    <location>
        <begin position="177"/>
        <end position="193"/>
    </location>
</feature>
<feature type="coiled-coil region" evidence="5">
    <location>
        <begin position="346"/>
        <end position="373"/>
    </location>
</feature>
<evidence type="ECO:0000259" key="7">
    <source>
        <dbReference type="PROSITE" id="PS51999"/>
    </source>
</evidence>